<dbReference type="Pfam" id="PF00668">
    <property type="entry name" value="Condensation"/>
    <property type="match status" value="1"/>
</dbReference>
<dbReference type="Gene3D" id="3.30.559.10">
    <property type="entry name" value="Chloramphenicol acetyltransferase-like domain"/>
    <property type="match status" value="1"/>
</dbReference>
<reference evidence="3 4" key="1">
    <citation type="submission" date="2024-09" db="EMBL/GenBank/DDBJ databases">
        <authorList>
            <person name="Sun Q."/>
            <person name="Mori K."/>
        </authorList>
    </citation>
    <scope>NUCLEOTIDE SEQUENCE [LARGE SCALE GENOMIC DNA]</scope>
    <source>
        <strain evidence="3 4">JCM 10918</strain>
    </source>
</reference>
<keyword evidence="4" id="KW-1185">Reference proteome</keyword>
<dbReference type="PANTHER" id="PTHR45527">
    <property type="entry name" value="NONRIBOSOMAL PEPTIDE SYNTHETASE"/>
    <property type="match status" value="1"/>
</dbReference>
<dbReference type="RefSeq" id="WP_247471694.1">
    <property type="nucleotide sequence ID" value="NZ_JBHMAR010000034.1"/>
</dbReference>
<dbReference type="PANTHER" id="PTHR45527:SF1">
    <property type="entry name" value="FATTY ACID SYNTHASE"/>
    <property type="match status" value="1"/>
</dbReference>
<evidence type="ECO:0000259" key="2">
    <source>
        <dbReference type="Pfam" id="PF00668"/>
    </source>
</evidence>
<dbReference type="EMBL" id="JBHMAR010000034">
    <property type="protein sequence ID" value="MFB9737827.1"/>
    <property type="molecule type" value="Genomic_DNA"/>
</dbReference>
<evidence type="ECO:0000313" key="3">
    <source>
        <dbReference type="EMBL" id="MFB9737827.1"/>
    </source>
</evidence>
<protein>
    <submittedName>
        <fullName evidence="3">Condensation domain-containing protein</fullName>
    </submittedName>
</protein>
<evidence type="ECO:0000313" key="4">
    <source>
        <dbReference type="Proteomes" id="UP001589703"/>
    </source>
</evidence>
<name>A0ABV5VJ34_9ACTN</name>
<accession>A0ABV5VJ34</accession>
<gene>
    <name evidence="3" type="ORF">ACFFRO_22320</name>
</gene>
<dbReference type="Proteomes" id="UP001589703">
    <property type="component" value="Unassembled WGS sequence"/>
</dbReference>
<dbReference type="InterPro" id="IPR001242">
    <property type="entry name" value="Condensation_dom"/>
</dbReference>
<feature type="domain" description="Condensation" evidence="2">
    <location>
        <begin position="63"/>
        <end position="221"/>
    </location>
</feature>
<dbReference type="InterPro" id="IPR023213">
    <property type="entry name" value="CAT-like_dom_sf"/>
</dbReference>
<feature type="compositionally biased region" description="Low complexity" evidence="1">
    <location>
        <begin position="1"/>
        <end position="16"/>
    </location>
</feature>
<feature type="region of interest" description="Disordered" evidence="1">
    <location>
        <begin position="1"/>
        <end position="54"/>
    </location>
</feature>
<feature type="region of interest" description="Disordered" evidence="1">
    <location>
        <begin position="228"/>
        <end position="277"/>
    </location>
</feature>
<feature type="compositionally biased region" description="Low complexity" evidence="1">
    <location>
        <begin position="542"/>
        <end position="561"/>
    </location>
</feature>
<organism evidence="3 4">
    <name type="scientific">Streptomyces thermocoprophilus</name>
    <dbReference type="NCBI Taxonomy" id="78356"/>
    <lineage>
        <taxon>Bacteria</taxon>
        <taxon>Bacillati</taxon>
        <taxon>Actinomycetota</taxon>
        <taxon>Actinomycetes</taxon>
        <taxon>Kitasatosporales</taxon>
        <taxon>Streptomycetaceae</taxon>
        <taxon>Streptomyces</taxon>
    </lineage>
</organism>
<comment type="caution">
    <text evidence="3">The sequence shown here is derived from an EMBL/GenBank/DDBJ whole genome shotgun (WGS) entry which is preliminary data.</text>
</comment>
<evidence type="ECO:0000256" key="1">
    <source>
        <dbReference type="SAM" id="MobiDB-lite"/>
    </source>
</evidence>
<proteinExistence type="predicted"/>
<dbReference type="Gene3D" id="3.30.559.30">
    <property type="entry name" value="Nonribosomal peptide synthetase, condensation domain"/>
    <property type="match status" value="1"/>
</dbReference>
<sequence>MPATGTPGTAPTTGPAQFGPEKAGRAGAGQENTSAARGGPEDTGTPRPSPASREVRRAELNRGQRYFWLHHHQLPADARHDTHIVLDPPLPEGLAPARVRAALNLLVRRHEGMRTTFPVGEDGLPRQIVHAPAPLPVRVVAADGGGAVAEAVRDCSQRDFDLAAEWPVRACLVTVDGRVRRLVLVLNHISFDDWSIAALLRELDALLTAAAAGRPAALPPVLCQPADLPTTGTAQDGAPGTAQDIASGTAQDGAPGTARDAVQDTAPRGPADGRRAPWRAEAARLPSDLYAARRTSAEARESYSATLTSPRLLPAAREVAGRLQVWPSAVHMAAFTALTAVYTGSPVVPFWLFSSHRGDAPTMDVLTCMFDPLLTAVRLPDGDDPTFGEIVRATADAVRHAQERPPLAYDETLELLAEEAGRRGRPVRVETEVNFLNYAPRSCGTRRTRFARNPEPVAWARSGADAYFRVHEWADGVTLALRASGAVLSAHAVERFLRGCEELITKQADTGDDLRLSELAGLSALPEPAADATGHDTASPDTALPGAAVPGAATADTGAPRTPGPAAPGAEEALLRAVAEAGGPAAPDAGAGYVAGGGRLLRAPAVLAALHAAGWNGLSVRDLAGPLPLRDLAGLLVAR</sequence>
<dbReference type="SUPFAM" id="SSF52777">
    <property type="entry name" value="CoA-dependent acyltransferases"/>
    <property type="match status" value="2"/>
</dbReference>
<feature type="region of interest" description="Disordered" evidence="1">
    <location>
        <begin position="527"/>
        <end position="568"/>
    </location>
</feature>